<dbReference type="InterPro" id="IPR000719">
    <property type="entry name" value="Prot_kinase_dom"/>
</dbReference>
<dbReference type="OMA" id="WQGVREC"/>
<dbReference type="GO" id="GO:0005524">
    <property type="term" value="F:ATP binding"/>
    <property type="evidence" value="ECO:0007669"/>
    <property type="project" value="InterPro"/>
</dbReference>
<evidence type="ECO:0000256" key="7">
    <source>
        <dbReference type="ARBA" id="ARBA00023136"/>
    </source>
</evidence>
<dbReference type="GO" id="GO:0004674">
    <property type="term" value="F:protein serine/threonine kinase activity"/>
    <property type="evidence" value="ECO:0000318"/>
    <property type="project" value="GO_Central"/>
</dbReference>
<name>W1PP02_AMBTC</name>
<dbReference type="PANTHER" id="PTHR48007:SF39">
    <property type="entry name" value="PROTEIN KINASE DOMAIN-CONTAINING PROTEIN"/>
    <property type="match status" value="1"/>
</dbReference>
<evidence type="ECO:0000256" key="5">
    <source>
        <dbReference type="ARBA" id="ARBA00022737"/>
    </source>
</evidence>
<reference evidence="13" key="1">
    <citation type="journal article" date="2013" name="Science">
        <title>The Amborella genome and the evolution of flowering plants.</title>
        <authorList>
            <consortium name="Amborella Genome Project"/>
        </authorList>
    </citation>
    <scope>NUCLEOTIDE SEQUENCE [LARGE SCALE GENOMIC DNA]</scope>
</reference>
<gene>
    <name evidence="12" type="ORF">AMTR_s00029p00145660</name>
</gene>
<evidence type="ECO:0000256" key="3">
    <source>
        <dbReference type="ARBA" id="ARBA00022692"/>
    </source>
</evidence>
<feature type="domain" description="Protein kinase" evidence="11">
    <location>
        <begin position="350"/>
        <end position="619"/>
    </location>
</feature>
<accession>W1PP02</accession>
<dbReference type="FunFam" id="3.80.10.10:FF:000400">
    <property type="entry name" value="Nuclear pore complex protein NUP107"/>
    <property type="match status" value="1"/>
</dbReference>
<dbReference type="SUPFAM" id="SSF52058">
    <property type="entry name" value="L domain-like"/>
    <property type="match status" value="1"/>
</dbReference>
<evidence type="ECO:0000256" key="1">
    <source>
        <dbReference type="ARBA" id="ARBA00004370"/>
    </source>
</evidence>
<keyword evidence="4 10" id="KW-0732">Signal</keyword>
<dbReference type="GO" id="GO:0005886">
    <property type="term" value="C:plasma membrane"/>
    <property type="evidence" value="ECO:0000318"/>
    <property type="project" value="GO_Central"/>
</dbReference>
<dbReference type="eggNOG" id="ENOG502QTF1">
    <property type="taxonomic scope" value="Eukaryota"/>
</dbReference>
<evidence type="ECO:0000256" key="8">
    <source>
        <dbReference type="SAM" id="MobiDB-lite"/>
    </source>
</evidence>
<dbReference type="InterPro" id="IPR001611">
    <property type="entry name" value="Leu-rich_rpt"/>
</dbReference>
<dbReference type="PROSITE" id="PS50011">
    <property type="entry name" value="PROTEIN_KINASE_DOM"/>
    <property type="match status" value="1"/>
</dbReference>
<organism evidence="12 13">
    <name type="scientific">Amborella trichopoda</name>
    <dbReference type="NCBI Taxonomy" id="13333"/>
    <lineage>
        <taxon>Eukaryota</taxon>
        <taxon>Viridiplantae</taxon>
        <taxon>Streptophyta</taxon>
        <taxon>Embryophyta</taxon>
        <taxon>Tracheophyta</taxon>
        <taxon>Spermatophyta</taxon>
        <taxon>Magnoliopsida</taxon>
        <taxon>Amborellales</taxon>
        <taxon>Amborellaceae</taxon>
        <taxon>Amborella</taxon>
    </lineage>
</organism>
<feature type="compositionally biased region" description="Basic and acidic residues" evidence="8">
    <location>
        <begin position="646"/>
        <end position="657"/>
    </location>
</feature>
<feature type="signal peptide" evidence="10">
    <location>
        <begin position="1"/>
        <end position="25"/>
    </location>
</feature>
<keyword evidence="3 9" id="KW-0812">Transmembrane</keyword>
<dbReference type="Proteomes" id="UP000017836">
    <property type="component" value="Unassembled WGS sequence"/>
</dbReference>
<dbReference type="InterPro" id="IPR046959">
    <property type="entry name" value="PRK1-6/SRF4-like"/>
</dbReference>
<dbReference type="SUPFAM" id="SSF56112">
    <property type="entry name" value="Protein kinase-like (PK-like)"/>
    <property type="match status" value="1"/>
</dbReference>
<feature type="compositionally biased region" description="Low complexity" evidence="8">
    <location>
        <begin position="620"/>
        <end position="631"/>
    </location>
</feature>
<evidence type="ECO:0000256" key="6">
    <source>
        <dbReference type="ARBA" id="ARBA00022989"/>
    </source>
</evidence>
<dbReference type="Gene3D" id="3.80.10.10">
    <property type="entry name" value="Ribonuclease Inhibitor"/>
    <property type="match status" value="2"/>
</dbReference>
<keyword evidence="2" id="KW-0433">Leucine-rich repeat</keyword>
<dbReference type="KEGG" id="atr:18437695"/>
<evidence type="ECO:0000313" key="12">
    <source>
        <dbReference type="EMBL" id="ERN09539.1"/>
    </source>
</evidence>
<dbReference type="Gene3D" id="3.30.200.20">
    <property type="entry name" value="Phosphorylase Kinase, domain 1"/>
    <property type="match status" value="1"/>
</dbReference>
<dbReference type="AlphaFoldDB" id="W1PP02"/>
<feature type="chain" id="PRO_5004808381" description="Protein kinase domain-containing protein" evidence="10">
    <location>
        <begin position="26"/>
        <end position="657"/>
    </location>
</feature>
<dbReference type="EMBL" id="KI392980">
    <property type="protein sequence ID" value="ERN09539.1"/>
    <property type="molecule type" value="Genomic_DNA"/>
</dbReference>
<evidence type="ECO:0000256" key="4">
    <source>
        <dbReference type="ARBA" id="ARBA00022729"/>
    </source>
</evidence>
<feature type="transmembrane region" description="Helical" evidence="9">
    <location>
        <begin position="261"/>
        <end position="286"/>
    </location>
</feature>
<dbReference type="Gramene" id="ERN09539">
    <property type="protein sequence ID" value="ERN09539"/>
    <property type="gene ID" value="AMTR_s00029p00145660"/>
</dbReference>
<dbReference type="PANTHER" id="PTHR48007">
    <property type="entry name" value="LEUCINE-RICH REPEAT RECEPTOR-LIKE PROTEIN KINASE PXC1"/>
    <property type="match status" value="1"/>
</dbReference>
<dbReference type="InterPro" id="IPR011009">
    <property type="entry name" value="Kinase-like_dom_sf"/>
</dbReference>
<keyword evidence="13" id="KW-1185">Reference proteome</keyword>
<evidence type="ECO:0000256" key="10">
    <source>
        <dbReference type="SAM" id="SignalP"/>
    </source>
</evidence>
<keyword evidence="5" id="KW-0677">Repeat</keyword>
<dbReference type="Pfam" id="PF00560">
    <property type="entry name" value="LRR_1"/>
    <property type="match status" value="1"/>
</dbReference>
<dbReference type="InterPro" id="IPR032675">
    <property type="entry name" value="LRR_dom_sf"/>
</dbReference>
<protein>
    <recommendedName>
        <fullName evidence="11">Protein kinase domain-containing protein</fullName>
    </recommendedName>
</protein>
<dbReference type="HOGENOM" id="CLU_000288_92_6_1"/>
<dbReference type="Pfam" id="PF00069">
    <property type="entry name" value="Pkinase"/>
    <property type="match status" value="1"/>
</dbReference>
<evidence type="ECO:0000256" key="2">
    <source>
        <dbReference type="ARBA" id="ARBA00022614"/>
    </source>
</evidence>
<keyword evidence="7 9" id="KW-0472">Membrane</keyword>
<evidence type="ECO:0000313" key="13">
    <source>
        <dbReference type="Proteomes" id="UP000017836"/>
    </source>
</evidence>
<evidence type="ECO:0000259" key="11">
    <source>
        <dbReference type="PROSITE" id="PS50011"/>
    </source>
</evidence>
<sequence>MKEKTLPILGLLLLTIHLLSHLVTSATNDAVALLTLKQHLDPLNKLPWRAEVYHCKWAGVKQCLNGRVSKLVLEFQELNGTLESQDLTLTSLDELRVLSFKGNSLSGSIPDLSGLVNLKSLFLNKNQFSGELPATISGLHRLKIVVLSDNQLSGGIPVTLVNLRRLYTLLLDNNRLVGQIPALNQSVLTFFNVSGNQLSGQIPATQALSRFNISSFSGNLGLCGEIIRQRCNNSGVSVAPSPIYPSQTRKSHTRSRDKMRIIFIVVGSALGGVSIFALSLLLFCLLSRKRSRRESGAIRTREVEKGAAVEDGAGEGDNGQKNFQWDQDCIGKLVFVGGAEQAYSLEDLLKASAEILGRGSLGSTYKAVMESGFIVTVKRLKNCARPGADQFEMQMEVVGRVRHPNLVRLRAYFQAKEERLLVYDYFPNGSLFSLIHGTRSSGGKPLHWTSCLKIAEDVATALAYLHHTAGLAHGNLKSSNVLLGPDFESCLTDYALFPFRPVSIEEGPSLFYRPPEFRFSARTPTMETDIYAFGVLLLELLTGRAPFQDMVPEDNADISVVSNWVRRVREEEREMENSGSGNEGSDEKLVALLSVAVACLGGQRPAAGEVARMVGEARAEAQGSSQSSEQSPGRWSDTVQSLPRESGSEHHSFTERD</sequence>
<feature type="region of interest" description="Disordered" evidence="8">
    <location>
        <begin position="612"/>
        <end position="657"/>
    </location>
</feature>
<keyword evidence="6 9" id="KW-1133">Transmembrane helix</keyword>
<evidence type="ECO:0000256" key="9">
    <source>
        <dbReference type="SAM" id="Phobius"/>
    </source>
</evidence>
<proteinExistence type="predicted"/>
<comment type="subcellular location">
    <subcellularLocation>
        <location evidence="1">Membrane</location>
    </subcellularLocation>
</comment>
<dbReference type="OrthoDB" id="4062651at2759"/>
<dbReference type="Gene3D" id="1.10.510.10">
    <property type="entry name" value="Transferase(Phosphotransferase) domain 1"/>
    <property type="match status" value="1"/>
</dbReference>